<evidence type="ECO:0000256" key="2">
    <source>
        <dbReference type="ARBA" id="ARBA00022528"/>
    </source>
</evidence>
<dbReference type="InterPro" id="IPR000504">
    <property type="entry name" value="RRM_dom"/>
</dbReference>
<evidence type="ECO:0000256" key="1">
    <source>
        <dbReference type="ARBA" id="ARBA00004229"/>
    </source>
</evidence>
<proteinExistence type="predicted"/>
<evidence type="ECO:0000256" key="3">
    <source>
        <dbReference type="ARBA" id="ARBA00022640"/>
    </source>
</evidence>
<dbReference type="Proteomes" id="UP000607653">
    <property type="component" value="Unassembled WGS sequence"/>
</dbReference>
<dbReference type="Gene3D" id="3.30.70.330">
    <property type="match status" value="2"/>
</dbReference>
<reference evidence="10 11" key="1">
    <citation type="journal article" date="2020" name="Mol. Biol. Evol.">
        <title>Distinct Expression and Methylation Patterns for Genes with Different Fates following a Single Whole-Genome Duplication in Flowering Plants.</title>
        <authorList>
            <person name="Shi T."/>
            <person name="Rahmani R.S."/>
            <person name="Gugger P.F."/>
            <person name="Wang M."/>
            <person name="Li H."/>
            <person name="Zhang Y."/>
            <person name="Li Z."/>
            <person name="Wang Q."/>
            <person name="Van de Peer Y."/>
            <person name="Marchal K."/>
            <person name="Chen J."/>
        </authorList>
    </citation>
    <scope>NUCLEOTIDE SEQUENCE [LARGE SCALE GENOMIC DNA]</scope>
    <source>
        <tissue evidence="10">Leaf</tissue>
    </source>
</reference>
<comment type="subcellular location">
    <subcellularLocation>
        <location evidence="1">Plastid</location>
        <location evidence="1">Chloroplast</location>
    </subcellularLocation>
</comment>
<evidence type="ECO:0000256" key="7">
    <source>
        <dbReference type="ARBA" id="ARBA00023274"/>
    </source>
</evidence>
<evidence type="ECO:0000313" key="10">
    <source>
        <dbReference type="EMBL" id="DAD36110.1"/>
    </source>
</evidence>
<evidence type="ECO:0000256" key="5">
    <source>
        <dbReference type="ARBA" id="ARBA00022737"/>
    </source>
</evidence>
<dbReference type="SUPFAM" id="SSF54928">
    <property type="entry name" value="RNA-binding domain, RBD"/>
    <property type="match status" value="2"/>
</dbReference>
<feature type="domain" description="RRM" evidence="9">
    <location>
        <begin position="162"/>
        <end position="240"/>
    </location>
</feature>
<keyword evidence="4" id="KW-0507">mRNA processing</keyword>
<sequence>MFFRLCLVRKKKKRQEKKGRERNAIRLQSEEGAERLKVGHVFPRQLMAAARGSLASSFSLSTPSPFRSKIKQCSVTLHSSPSWLLFPCPTLSCFLASSSIFLPRAHETFISLLSSIAKPRISRALPVVQEQPLAESETTSAKEQNIVDGSPFRELKVRLKPCQLYVCNLPRSCDISELLEMFKPYGTVQSVEVSRNVDTGISRGCGYVKMSSMNEAKAAIAALDRSDVGGREMRVRFCAEMNSIYWRKKLDSVNSAPNGNVVLESLHKVYVGNLAWSVTPEDLRQHFSQFGTVVSARVLYDRKGGKNRVYGFISFSSATECEAAISLSGAEFRGRKLLVRDVLKKSES</sequence>
<dbReference type="GO" id="GO:0006397">
    <property type="term" value="P:mRNA processing"/>
    <property type="evidence" value="ECO:0007669"/>
    <property type="project" value="UniProtKB-KW"/>
</dbReference>
<dbReference type="SMART" id="SM00360">
    <property type="entry name" value="RRM"/>
    <property type="match status" value="2"/>
</dbReference>
<keyword evidence="5" id="KW-0677">Repeat</keyword>
<gene>
    <name evidence="10" type="ORF">HUJ06_006750</name>
</gene>
<protein>
    <recommendedName>
        <fullName evidence="9">RRM domain-containing protein</fullName>
    </recommendedName>
</protein>
<evidence type="ECO:0000313" key="11">
    <source>
        <dbReference type="Proteomes" id="UP000607653"/>
    </source>
</evidence>
<dbReference type="EMBL" id="DUZY01000004">
    <property type="protein sequence ID" value="DAD36110.1"/>
    <property type="molecule type" value="Genomic_DNA"/>
</dbReference>
<keyword evidence="7" id="KW-0687">Ribonucleoprotein</keyword>
<keyword evidence="6 8" id="KW-0694">RNA-binding</keyword>
<dbReference type="InterPro" id="IPR012677">
    <property type="entry name" value="Nucleotide-bd_a/b_plait_sf"/>
</dbReference>
<keyword evidence="11" id="KW-1185">Reference proteome</keyword>
<dbReference type="GO" id="GO:0009507">
    <property type="term" value="C:chloroplast"/>
    <property type="evidence" value="ECO:0007669"/>
    <property type="project" value="UniProtKB-SubCell"/>
</dbReference>
<organism evidence="10 11">
    <name type="scientific">Nelumbo nucifera</name>
    <name type="common">Sacred lotus</name>
    <dbReference type="NCBI Taxonomy" id="4432"/>
    <lineage>
        <taxon>Eukaryota</taxon>
        <taxon>Viridiplantae</taxon>
        <taxon>Streptophyta</taxon>
        <taxon>Embryophyta</taxon>
        <taxon>Tracheophyta</taxon>
        <taxon>Spermatophyta</taxon>
        <taxon>Magnoliopsida</taxon>
        <taxon>Proteales</taxon>
        <taxon>Nelumbonaceae</taxon>
        <taxon>Nelumbo</taxon>
    </lineage>
</organism>
<dbReference type="PROSITE" id="PS50102">
    <property type="entry name" value="RRM"/>
    <property type="match status" value="2"/>
</dbReference>
<keyword evidence="3" id="KW-0934">Plastid</keyword>
<dbReference type="CDD" id="cd21608">
    <property type="entry name" value="RRM2_NsCP33_like"/>
    <property type="match status" value="1"/>
</dbReference>
<dbReference type="GO" id="GO:0003723">
    <property type="term" value="F:RNA binding"/>
    <property type="evidence" value="ECO:0007669"/>
    <property type="project" value="UniProtKB-UniRule"/>
</dbReference>
<evidence type="ECO:0000256" key="8">
    <source>
        <dbReference type="PROSITE-ProRule" id="PRU00176"/>
    </source>
</evidence>
<dbReference type="Pfam" id="PF00076">
    <property type="entry name" value="RRM_1"/>
    <property type="match status" value="2"/>
</dbReference>
<dbReference type="PANTHER" id="PTHR48025:SF7">
    <property type="entry name" value="RNA-BINDING (RRM_RBD_RNP MOTIFS) FAMILY PROTEIN"/>
    <property type="match status" value="1"/>
</dbReference>
<comment type="caution">
    <text evidence="10">The sequence shown here is derived from an EMBL/GenBank/DDBJ whole genome shotgun (WGS) entry which is preliminary data.</text>
</comment>
<dbReference type="PANTHER" id="PTHR48025">
    <property type="entry name" value="OS02G0815200 PROTEIN"/>
    <property type="match status" value="1"/>
</dbReference>
<name>A0A822YUC6_NELNU</name>
<evidence type="ECO:0000259" key="9">
    <source>
        <dbReference type="PROSITE" id="PS50102"/>
    </source>
</evidence>
<dbReference type="InterPro" id="IPR050502">
    <property type="entry name" value="Euk_RNA-bind_prot"/>
</dbReference>
<dbReference type="AlphaFoldDB" id="A0A822YUC6"/>
<accession>A0A822YUC6</accession>
<keyword evidence="2" id="KW-0150">Chloroplast</keyword>
<evidence type="ECO:0000256" key="4">
    <source>
        <dbReference type="ARBA" id="ARBA00022664"/>
    </source>
</evidence>
<dbReference type="InterPro" id="IPR035979">
    <property type="entry name" value="RBD_domain_sf"/>
</dbReference>
<evidence type="ECO:0000256" key="6">
    <source>
        <dbReference type="ARBA" id="ARBA00022884"/>
    </source>
</evidence>
<feature type="domain" description="RRM" evidence="9">
    <location>
        <begin position="267"/>
        <end position="344"/>
    </location>
</feature>
<dbReference type="InterPro" id="IPR048289">
    <property type="entry name" value="RRM2_NsCP33-like"/>
</dbReference>
<dbReference type="GO" id="GO:1990904">
    <property type="term" value="C:ribonucleoprotein complex"/>
    <property type="evidence" value="ECO:0007669"/>
    <property type="project" value="UniProtKB-KW"/>
</dbReference>